<dbReference type="SMART" id="SM00471">
    <property type="entry name" value="HDc"/>
    <property type="match status" value="1"/>
</dbReference>
<dbReference type="EMBL" id="NRRY01000005">
    <property type="protein sequence ID" value="MBK1617819.1"/>
    <property type="molecule type" value="Genomic_DNA"/>
</dbReference>
<dbReference type="Pfam" id="PF13328">
    <property type="entry name" value="HD_4"/>
    <property type="match status" value="1"/>
</dbReference>
<dbReference type="GO" id="GO:0015949">
    <property type="term" value="P:nucleobase-containing small molecule interconversion"/>
    <property type="evidence" value="ECO:0007669"/>
    <property type="project" value="UniProtKB-ARBA"/>
</dbReference>
<feature type="domain" description="HD" evidence="8">
    <location>
        <begin position="90"/>
        <end position="189"/>
    </location>
</feature>
<gene>
    <name evidence="10" type="ORF">CKO42_04980</name>
</gene>
<dbReference type="FunFam" id="3.10.20.30:FF:000002">
    <property type="entry name" value="GTP pyrophosphokinase (RelA/SpoT)"/>
    <property type="match status" value="1"/>
</dbReference>
<sequence>MPALAYQSRSDEPPPRIPQAHSQQGARVAGSSRPSLYLRLDNEPARFLISDLLTELETYLPPEQISEVYRAYLFGAEAHQGQERQSGEPYIYHPIAVARILAEMRMDYKGLMAAILHDVIEDTPTAKEHLADVFGDDVAELVDGVSKLTQIDFPSRAEAQAASFRKMMLAMTRDIRVILIKLADRLHNMRTLDAMMPAKRRRISRETLEIYAPIANRLGINRIRLDLEDLGFRHHWPWRHAVLSRTVGDKLQGRSETVAKVEATLRARLDAEGIAAEVFGREKHLYSIYRKMTAKRRSFDDMVDVFGFRVIVDRVDTCYRVLGQVHDLYKPVPGRFKDYIAIPKSNGYQSLHTGLIGPQGVPIEIQIRTADMNRLAESGIAAHWMYKSNGEASGPQAAAKDWLQGLLEVQRDSGDSQEFLEHVKVDLYPDEVYVFTPKGRILVLPMGATVVDFAYAIHSDVGNTCVATRIDRRLASLRTPLRSGQTVEIITAPGAKPNAAWLNFVVTGKARASIRSYLKNLQNREAEALGQRMLSAELAAFGLTLEQVGEARILAHALESGLEDGERLFAEIGLGNRMPMLIARRLAGPSEPVPGGEFLVNTGAPEAGDADRRGARRLAIRGTEGMVVHFARCCRPIPGDPITGLFSAGKGIVVHRNECGNLGDFHSKRDKWLEVEWAEDPLAEFQTEIRVDVGNRRGALATLASAIAEQGSNIENVNSRDKDGMTTTLDFLVNVTGRKHLAGIMRRLRQIPGVTRIVRLSNAGRSREVYSKH</sequence>
<dbReference type="InterPro" id="IPR007685">
    <property type="entry name" value="RelA_SpoT"/>
</dbReference>
<dbReference type="Proteomes" id="UP001138768">
    <property type="component" value="Unassembled WGS sequence"/>
</dbReference>
<dbReference type="Pfam" id="PF04607">
    <property type="entry name" value="RelA_SpoT"/>
    <property type="match status" value="1"/>
</dbReference>
<protein>
    <recommendedName>
        <fullName evidence="3">guanosine-3',5'-bis(diphosphate) 3'-diphosphatase</fullName>
        <ecNumber evidence="3">3.1.7.2</ecNumber>
    </recommendedName>
</protein>
<dbReference type="Pfam" id="PF02824">
    <property type="entry name" value="TGS"/>
    <property type="match status" value="1"/>
</dbReference>
<keyword evidence="1" id="KW-0378">Hydrolase</keyword>
<dbReference type="InterPro" id="IPR033655">
    <property type="entry name" value="TGS_RelA/SpoT"/>
</dbReference>
<dbReference type="FunFam" id="3.30.460.10:FF:000001">
    <property type="entry name" value="GTP pyrophosphokinase RelA"/>
    <property type="match status" value="1"/>
</dbReference>
<dbReference type="GO" id="GO:0015969">
    <property type="term" value="P:guanosine tetraphosphate metabolic process"/>
    <property type="evidence" value="ECO:0007669"/>
    <property type="project" value="InterPro"/>
</dbReference>
<dbReference type="SUPFAM" id="SSF109604">
    <property type="entry name" value="HD-domain/PDEase-like"/>
    <property type="match status" value="1"/>
</dbReference>
<comment type="similarity">
    <text evidence="5">Belongs to the relA/spoT family.</text>
</comment>
<dbReference type="Pfam" id="PF19296">
    <property type="entry name" value="RelA_AH_RIS"/>
    <property type="match status" value="2"/>
</dbReference>
<dbReference type="GO" id="GO:0042594">
    <property type="term" value="P:response to starvation"/>
    <property type="evidence" value="ECO:0007669"/>
    <property type="project" value="TreeGrafter"/>
</dbReference>
<dbReference type="Gene3D" id="3.30.460.10">
    <property type="entry name" value="Beta Polymerase, domain 2"/>
    <property type="match status" value="1"/>
</dbReference>
<accession>A0A9X1B3C3</accession>
<dbReference type="AlphaFoldDB" id="A0A9X1B3C3"/>
<dbReference type="PROSITE" id="PS51831">
    <property type="entry name" value="HD"/>
    <property type="match status" value="1"/>
</dbReference>
<dbReference type="InterPro" id="IPR045600">
    <property type="entry name" value="RelA/SpoT_AH_RIS"/>
</dbReference>
<evidence type="ECO:0000259" key="7">
    <source>
        <dbReference type="PROSITE" id="PS51671"/>
    </source>
</evidence>
<comment type="caution">
    <text evidence="10">The sequence shown here is derived from an EMBL/GenBank/DDBJ whole genome shotgun (WGS) entry which is preliminary data.</text>
</comment>
<dbReference type="PANTHER" id="PTHR21262:SF36">
    <property type="entry name" value="BIFUNCTIONAL (P)PPGPP SYNTHASE_HYDROLASE SPOT"/>
    <property type="match status" value="1"/>
</dbReference>
<evidence type="ECO:0000256" key="5">
    <source>
        <dbReference type="RuleBase" id="RU003847"/>
    </source>
</evidence>
<dbReference type="Gene3D" id="3.10.20.30">
    <property type="match status" value="1"/>
</dbReference>
<dbReference type="CDD" id="cd01668">
    <property type="entry name" value="TGS_RSH"/>
    <property type="match status" value="1"/>
</dbReference>
<dbReference type="InterPro" id="IPR043519">
    <property type="entry name" value="NT_sf"/>
</dbReference>
<dbReference type="InterPro" id="IPR004095">
    <property type="entry name" value="TGS"/>
</dbReference>
<evidence type="ECO:0000256" key="6">
    <source>
        <dbReference type="SAM" id="MobiDB-lite"/>
    </source>
</evidence>
<dbReference type="InterPro" id="IPR045865">
    <property type="entry name" value="ACT-like_dom_sf"/>
</dbReference>
<dbReference type="PROSITE" id="PS51880">
    <property type="entry name" value="TGS"/>
    <property type="match status" value="1"/>
</dbReference>
<dbReference type="GO" id="GO:0005886">
    <property type="term" value="C:plasma membrane"/>
    <property type="evidence" value="ECO:0007669"/>
    <property type="project" value="TreeGrafter"/>
</dbReference>
<reference evidence="10 11" key="1">
    <citation type="journal article" date="2020" name="Microorganisms">
        <title>Osmotic Adaptation and Compatible Solute Biosynthesis of Phototrophic Bacteria as Revealed from Genome Analyses.</title>
        <authorList>
            <person name="Imhoff J.F."/>
            <person name="Rahn T."/>
            <person name="Kunzel S."/>
            <person name="Keller A."/>
            <person name="Neulinger S.C."/>
        </authorList>
    </citation>
    <scope>NUCLEOTIDE SEQUENCE [LARGE SCALE GENOMIC DNA]</scope>
    <source>
        <strain evidence="10 11">DSM 25653</strain>
    </source>
</reference>
<feature type="domain" description="TGS" evidence="9">
    <location>
        <begin position="430"/>
        <end position="491"/>
    </location>
</feature>
<dbReference type="InterPro" id="IPR012676">
    <property type="entry name" value="TGS-like"/>
</dbReference>
<dbReference type="SUPFAM" id="SSF55021">
    <property type="entry name" value="ACT-like"/>
    <property type="match status" value="1"/>
</dbReference>
<dbReference type="EC" id="3.1.7.2" evidence="3"/>
<dbReference type="CDD" id="cd04876">
    <property type="entry name" value="ACT_RelA-SpoT"/>
    <property type="match status" value="1"/>
</dbReference>
<evidence type="ECO:0000256" key="3">
    <source>
        <dbReference type="ARBA" id="ARBA00024387"/>
    </source>
</evidence>
<dbReference type="SMART" id="SM00954">
    <property type="entry name" value="RelA_SpoT"/>
    <property type="match status" value="1"/>
</dbReference>
<evidence type="ECO:0000313" key="11">
    <source>
        <dbReference type="Proteomes" id="UP001138768"/>
    </source>
</evidence>
<evidence type="ECO:0000259" key="8">
    <source>
        <dbReference type="PROSITE" id="PS51831"/>
    </source>
</evidence>
<organism evidence="10 11">
    <name type="scientific">Lamprobacter modestohalophilus</name>
    <dbReference type="NCBI Taxonomy" id="1064514"/>
    <lineage>
        <taxon>Bacteria</taxon>
        <taxon>Pseudomonadati</taxon>
        <taxon>Pseudomonadota</taxon>
        <taxon>Gammaproteobacteria</taxon>
        <taxon>Chromatiales</taxon>
        <taxon>Chromatiaceae</taxon>
        <taxon>Lamprobacter</taxon>
    </lineage>
</organism>
<feature type="region of interest" description="Disordered" evidence="6">
    <location>
        <begin position="1"/>
        <end position="30"/>
    </location>
</feature>
<dbReference type="PANTHER" id="PTHR21262">
    <property type="entry name" value="GUANOSINE-3',5'-BIS DIPHOSPHATE 3'-PYROPHOSPHOHYDROLASE"/>
    <property type="match status" value="1"/>
</dbReference>
<evidence type="ECO:0000259" key="9">
    <source>
        <dbReference type="PROSITE" id="PS51880"/>
    </source>
</evidence>
<evidence type="ECO:0000256" key="4">
    <source>
        <dbReference type="ARBA" id="ARBA00047968"/>
    </source>
</evidence>
<comment type="catalytic activity">
    <reaction evidence="4">
        <text>guanosine 3',5'-bis(diphosphate) + H2O = GDP + diphosphate + H(+)</text>
        <dbReference type="Rhea" id="RHEA:14253"/>
        <dbReference type="ChEBI" id="CHEBI:15377"/>
        <dbReference type="ChEBI" id="CHEBI:15378"/>
        <dbReference type="ChEBI" id="CHEBI:33019"/>
        <dbReference type="ChEBI" id="CHEBI:58189"/>
        <dbReference type="ChEBI" id="CHEBI:77828"/>
        <dbReference type="EC" id="3.1.7.2"/>
    </reaction>
</comment>
<dbReference type="InterPro" id="IPR002912">
    <property type="entry name" value="ACT_dom"/>
</dbReference>
<keyword evidence="11" id="KW-1185">Reference proteome</keyword>
<dbReference type="SUPFAM" id="SSF81301">
    <property type="entry name" value="Nucleotidyltransferase"/>
    <property type="match status" value="1"/>
</dbReference>
<evidence type="ECO:0000313" key="10">
    <source>
        <dbReference type="EMBL" id="MBK1617819.1"/>
    </source>
</evidence>
<dbReference type="InterPro" id="IPR003607">
    <property type="entry name" value="HD/PDEase_dom"/>
</dbReference>
<name>A0A9X1B3C3_9GAMM</name>
<dbReference type="NCBIfam" id="TIGR00691">
    <property type="entry name" value="spoT_relA"/>
    <property type="match status" value="1"/>
</dbReference>
<dbReference type="CDD" id="cd05399">
    <property type="entry name" value="NT_Rel-Spo_like"/>
    <property type="match status" value="1"/>
</dbReference>
<evidence type="ECO:0000256" key="2">
    <source>
        <dbReference type="ARBA" id="ARBA00024329"/>
    </source>
</evidence>
<evidence type="ECO:0000256" key="1">
    <source>
        <dbReference type="ARBA" id="ARBA00022801"/>
    </source>
</evidence>
<dbReference type="CDD" id="cd00077">
    <property type="entry name" value="HDc"/>
    <property type="match status" value="1"/>
</dbReference>
<dbReference type="InterPro" id="IPR004811">
    <property type="entry name" value="RelA/Spo_fam"/>
</dbReference>
<dbReference type="GO" id="GO:0008728">
    <property type="term" value="F:GTP diphosphokinase activity"/>
    <property type="evidence" value="ECO:0007669"/>
    <property type="project" value="TreeGrafter"/>
</dbReference>
<proteinExistence type="inferred from homology"/>
<feature type="domain" description="ACT" evidence="7">
    <location>
        <begin position="688"/>
        <end position="762"/>
    </location>
</feature>
<dbReference type="FunFam" id="1.10.3210.10:FF:000001">
    <property type="entry name" value="GTP pyrophosphokinase RelA"/>
    <property type="match status" value="1"/>
</dbReference>
<comment type="pathway">
    <text evidence="2">Purine metabolism; ppGpp biosynthesis; ppGpp from GDP: step 1/1.</text>
</comment>
<dbReference type="InterPro" id="IPR012675">
    <property type="entry name" value="Beta-grasp_dom_sf"/>
</dbReference>
<dbReference type="Gene3D" id="3.30.70.260">
    <property type="match status" value="1"/>
</dbReference>
<dbReference type="GO" id="GO:0008893">
    <property type="term" value="F:guanosine-3',5'-bis(diphosphate) 3'-diphosphatase activity"/>
    <property type="evidence" value="ECO:0007669"/>
    <property type="project" value="UniProtKB-EC"/>
</dbReference>
<dbReference type="InterPro" id="IPR006674">
    <property type="entry name" value="HD_domain"/>
</dbReference>
<dbReference type="Pfam" id="PF13291">
    <property type="entry name" value="ACT_4"/>
    <property type="match status" value="1"/>
</dbReference>
<dbReference type="PROSITE" id="PS51671">
    <property type="entry name" value="ACT"/>
    <property type="match status" value="1"/>
</dbReference>
<dbReference type="SUPFAM" id="SSF81271">
    <property type="entry name" value="TGS-like"/>
    <property type="match status" value="1"/>
</dbReference>
<dbReference type="Gene3D" id="1.10.3210.10">
    <property type="entry name" value="Hypothetical protein af1432"/>
    <property type="match status" value="1"/>
</dbReference>
<comment type="function">
    <text evidence="5">In eubacteria ppGpp (guanosine 3'-diphosphate 5'-diphosphate) is a mediator of the stringent response that coordinates a variety of cellular activities in response to changes in nutritional abundance.</text>
</comment>